<evidence type="ECO:0000259" key="14">
    <source>
        <dbReference type="Pfam" id="PF00006"/>
    </source>
</evidence>
<proteinExistence type="inferred from homology"/>
<dbReference type="Gene3D" id="3.40.50.300">
    <property type="entry name" value="P-loop containing nucleotide triphosphate hydrolases"/>
    <property type="match status" value="1"/>
</dbReference>
<dbReference type="PROSITE" id="PS00152">
    <property type="entry name" value="ATPASE_ALPHA_BETA"/>
    <property type="match status" value="1"/>
</dbReference>
<dbReference type="InterPro" id="IPR000194">
    <property type="entry name" value="ATPase_F1/V1/A1_a/bsu_nucl-bd"/>
</dbReference>
<dbReference type="AlphaFoldDB" id="A0A1C5I3C9"/>
<dbReference type="FunFam" id="1.20.150.20:FF:000001">
    <property type="entry name" value="ATP synthase subunit alpha"/>
    <property type="match status" value="1"/>
</dbReference>
<dbReference type="GO" id="GO:0045259">
    <property type="term" value="C:proton-transporting ATP synthase complex"/>
    <property type="evidence" value="ECO:0007669"/>
    <property type="project" value="UniProtKB-KW"/>
</dbReference>
<dbReference type="Gene3D" id="1.20.150.20">
    <property type="entry name" value="ATP synthase alpha/beta chain, C-terminal domain"/>
    <property type="match status" value="1"/>
</dbReference>
<dbReference type="InterPro" id="IPR023366">
    <property type="entry name" value="ATP_synth_asu-like_sf"/>
</dbReference>
<feature type="site" description="Required for activity" evidence="12">
    <location>
        <position position="373"/>
    </location>
</feature>
<dbReference type="InterPro" id="IPR033732">
    <property type="entry name" value="ATP_synth_F1_a_nt-bd_dom"/>
</dbReference>
<feature type="binding site" evidence="12">
    <location>
        <begin position="172"/>
        <end position="179"/>
    </location>
    <ligand>
        <name>ATP</name>
        <dbReference type="ChEBI" id="CHEBI:30616"/>
    </ligand>
</feature>
<evidence type="ECO:0000313" key="18">
    <source>
        <dbReference type="Proteomes" id="UP000198215"/>
    </source>
</evidence>
<feature type="domain" description="ATP synthase alpha subunit C-terminal" evidence="15">
    <location>
        <begin position="382"/>
        <end position="506"/>
    </location>
</feature>
<dbReference type="SUPFAM" id="SSF52540">
    <property type="entry name" value="P-loop containing nucleoside triphosphate hydrolases"/>
    <property type="match status" value="1"/>
</dbReference>
<dbReference type="NCBIfam" id="TIGR00962">
    <property type="entry name" value="atpA"/>
    <property type="match status" value="1"/>
</dbReference>
<dbReference type="EC" id="7.1.2.2" evidence="12"/>
<dbReference type="Proteomes" id="UP000198215">
    <property type="component" value="Chromosome I"/>
</dbReference>
<evidence type="ECO:0000259" key="16">
    <source>
        <dbReference type="Pfam" id="PF02874"/>
    </source>
</evidence>
<reference evidence="18" key="1">
    <citation type="submission" date="2016-06" db="EMBL/GenBank/DDBJ databases">
        <authorList>
            <person name="Varghese N."/>
            <person name="Submissions Spin"/>
        </authorList>
    </citation>
    <scope>NUCLEOTIDE SEQUENCE [LARGE SCALE GENOMIC DNA]</scope>
    <source>
        <strain evidence="18">DSM 45161</strain>
    </source>
</reference>
<dbReference type="Pfam" id="PF00006">
    <property type="entry name" value="ATP-synt_ab"/>
    <property type="match status" value="1"/>
</dbReference>
<feature type="domain" description="ATPase F1/V1/A1 complex alpha/beta subunit nucleotide-binding" evidence="14">
    <location>
        <begin position="152"/>
        <end position="375"/>
    </location>
</feature>
<evidence type="ECO:0000313" key="17">
    <source>
        <dbReference type="EMBL" id="SCG52609.1"/>
    </source>
</evidence>
<dbReference type="CDD" id="cd01132">
    <property type="entry name" value="F1-ATPase_alpha_CD"/>
    <property type="match status" value="1"/>
</dbReference>
<dbReference type="SUPFAM" id="SSF47917">
    <property type="entry name" value="C-terminal domain of alpha and beta subunits of F1 ATP synthase"/>
    <property type="match status" value="1"/>
</dbReference>
<dbReference type="InterPro" id="IPR020003">
    <property type="entry name" value="ATPase_a/bsu_AS"/>
</dbReference>
<keyword evidence="4 12" id="KW-1003">Cell membrane</keyword>
<sequence>MAELTISTEEIRGALERYVSSYSSDVSREEVGTVADTGDGIAHVEGLPSTMTNELLEFEDGTLGVALNLDVREIGVVVLGDSAKLEEGQRVKRTGRVLSVPVGDAFLGRVVNALGQPIDGLGDIANEGFRELELQAPNVMARQSVEEPLQTGIKAVDAMTPIGRGQRQLIIGDRKTGKTTVALDTILNQRDNWRSGDPKKQVRCIYVAIGQKASTIASIKGILEEAGAMEYTTIVASPASDPAGFKYLAPYTGSSIGQHWMYGGKHVLIVFDDLSKQAEAYRAVSLLLRRPPGREAYPGDVFYLHSRLLERCAKLSDELGGGSMTGLPIIETKANDISAFIPTNVISITDGQIFLETDLFNQGVRPAINVGTSVSRVGGAAQVKPMKKVAGSLRLNLAQYRELEAFAAFASDLDRASRAQLERGSRLVELLKQPNYSPYPVQEQVVSVWAGTEGKLDDIPVGEIRRFESEFLQYLRHKHEGVLAAIADNKWGDDIIGSLDSAIAEFKQIFLGKEDERRINEAPAKPLEGEESRETVTRYADDTEKQ</sequence>
<organism evidence="17 18">
    <name type="scientific">Micromonospora coxensis</name>
    <dbReference type="NCBI Taxonomy" id="356852"/>
    <lineage>
        <taxon>Bacteria</taxon>
        <taxon>Bacillati</taxon>
        <taxon>Actinomycetota</taxon>
        <taxon>Actinomycetes</taxon>
        <taxon>Micromonosporales</taxon>
        <taxon>Micromonosporaceae</taxon>
        <taxon>Micromonospora</taxon>
    </lineage>
</organism>
<feature type="region of interest" description="Disordered" evidence="13">
    <location>
        <begin position="520"/>
        <end position="546"/>
    </location>
</feature>
<evidence type="ECO:0000256" key="2">
    <source>
        <dbReference type="ARBA" id="ARBA00008936"/>
    </source>
</evidence>
<comment type="function">
    <text evidence="12">Produces ATP from ADP in the presence of a proton gradient across the membrane. The alpha chain is a regulatory subunit.</text>
</comment>
<dbReference type="CDD" id="cd18116">
    <property type="entry name" value="ATP-synt_F1_alpha_N"/>
    <property type="match status" value="1"/>
</dbReference>
<dbReference type="Pfam" id="PF00306">
    <property type="entry name" value="ATP-synt_ab_C"/>
    <property type="match status" value="1"/>
</dbReference>
<keyword evidence="6 12" id="KW-0067">ATP-binding</keyword>
<dbReference type="GO" id="GO:0005886">
    <property type="term" value="C:plasma membrane"/>
    <property type="evidence" value="ECO:0007669"/>
    <property type="project" value="UniProtKB-SubCell"/>
</dbReference>
<name>A0A1C5I3C9_9ACTN</name>
<keyword evidence="3 12" id="KW-0813">Transport</keyword>
<dbReference type="GO" id="GO:0043531">
    <property type="term" value="F:ADP binding"/>
    <property type="evidence" value="ECO:0007669"/>
    <property type="project" value="TreeGrafter"/>
</dbReference>
<dbReference type="HAMAP" id="MF_01346">
    <property type="entry name" value="ATP_synth_alpha_bact"/>
    <property type="match status" value="1"/>
</dbReference>
<comment type="catalytic activity">
    <reaction evidence="12">
        <text>ATP + H2O + 4 H(+)(in) = ADP + phosphate + 5 H(+)(out)</text>
        <dbReference type="Rhea" id="RHEA:57720"/>
        <dbReference type="ChEBI" id="CHEBI:15377"/>
        <dbReference type="ChEBI" id="CHEBI:15378"/>
        <dbReference type="ChEBI" id="CHEBI:30616"/>
        <dbReference type="ChEBI" id="CHEBI:43474"/>
        <dbReference type="ChEBI" id="CHEBI:456216"/>
        <dbReference type="EC" id="7.1.2.2"/>
    </reaction>
</comment>
<gene>
    <name evidence="12" type="primary">atpA</name>
    <name evidence="17" type="ORF">GA0070614_2139</name>
</gene>
<evidence type="ECO:0000256" key="9">
    <source>
        <dbReference type="ARBA" id="ARBA00023136"/>
    </source>
</evidence>
<accession>A0A1C5I3C9</accession>
<evidence type="ECO:0000256" key="13">
    <source>
        <dbReference type="SAM" id="MobiDB-lite"/>
    </source>
</evidence>
<dbReference type="InterPro" id="IPR005294">
    <property type="entry name" value="ATP_synth_F1_asu"/>
</dbReference>
<keyword evidence="11 12" id="KW-0066">ATP synthesis</keyword>
<keyword evidence="12" id="KW-0375">Hydrogen ion transport</keyword>
<evidence type="ECO:0000256" key="1">
    <source>
        <dbReference type="ARBA" id="ARBA00004370"/>
    </source>
</evidence>
<keyword evidence="10 12" id="KW-0139">CF(1)</keyword>
<dbReference type="RefSeq" id="WP_088975800.1">
    <property type="nucleotide sequence ID" value="NZ_JBFAPU010000002.1"/>
</dbReference>
<evidence type="ECO:0000256" key="3">
    <source>
        <dbReference type="ARBA" id="ARBA00022448"/>
    </source>
</evidence>
<dbReference type="EMBL" id="LT607753">
    <property type="protein sequence ID" value="SCG52609.1"/>
    <property type="molecule type" value="Genomic_DNA"/>
</dbReference>
<protein>
    <recommendedName>
        <fullName evidence="12">ATP synthase subunit alpha</fullName>
        <ecNumber evidence="12">7.1.2.2</ecNumber>
    </recommendedName>
    <alternativeName>
        <fullName evidence="12">ATP synthase F1 sector subunit alpha</fullName>
    </alternativeName>
    <alternativeName>
        <fullName evidence="12">F-ATPase subunit alpha</fullName>
    </alternativeName>
</protein>
<keyword evidence="9 12" id="KW-0472">Membrane</keyword>
<evidence type="ECO:0000256" key="10">
    <source>
        <dbReference type="ARBA" id="ARBA00023196"/>
    </source>
</evidence>
<evidence type="ECO:0000256" key="5">
    <source>
        <dbReference type="ARBA" id="ARBA00022741"/>
    </source>
</evidence>
<keyword evidence="18" id="KW-1185">Reference proteome</keyword>
<evidence type="ECO:0000256" key="4">
    <source>
        <dbReference type="ARBA" id="ARBA00022475"/>
    </source>
</evidence>
<dbReference type="SUPFAM" id="SSF50615">
    <property type="entry name" value="N-terminal domain of alpha and beta subunits of F1 ATP synthase"/>
    <property type="match status" value="1"/>
</dbReference>
<dbReference type="GO" id="GO:0046933">
    <property type="term" value="F:proton-transporting ATP synthase activity, rotational mechanism"/>
    <property type="evidence" value="ECO:0007669"/>
    <property type="project" value="UniProtKB-UniRule"/>
</dbReference>
<dbReference type="PANTHER" id="PTHR48082">
    <property type="entry name" value="ATP SYNTHASE SUBUNIT ALPHA, MITOCHONDRIAL"/>
    <property type="match status" value="1"/>
</dbReference>
<dbReference type="Pfam" id="PF02874">
    <property type="entry name" value="ATP-synt_ab_N"/>
    <property type="match status" value="1"/>
</dbReference>
<dbReference type="GO" id="GO:0005524">
    <property type="term" value="F:ATP binding"/>
    <property type="evidence" value="ECO:0007669"/>
    <property type="project" value="UniProtKB-UniRule"/>
</dbReference>
<keyword evidence="7 12" id="KW-1278">Translocase</keyword>
<dbReference type="Gene3D" id="2.40.30.20">
    <property type="match status" value="1"/>
</dbReference>
<evidence type="ECO:0000256" key="11">
    <source>
        <dbReference type="ARBA" id="ARBA00023310"/>
    </source>
</evidence>
<dbReference type="OrthoDB" id="9803053at2"/>
<comment type="subcellular location">
    <subcellularLocation>
        <location evidence="12">Cell membrane</location>
        <topology evidence="12">Peripheral membrane protein</topology>
    </subcellularLocation>
    <subcellularLocation>
        <location evidence="1">Membrane</location>
    </subcellularLocation>
</comment>
<dbReference type="CDD" id="cd18113">
    <property type="entry name" value="ATP-synt_F1_alpha_C"/>
    <property type="match status" value="1"/>
</dbReference>
<dbReference type="PANTHER" id="PTHR48082:SF2">
    <property type="entry name" value="ATP SYNTHASE SUBUNIT ALPHA, MITOCHONDRIAL"/>
    <property type="match status" value="1"/>
</dbReference>
<feature type="domain" description="ATPase F1/V1/A1 complex alpha/beta subunit N-terminal" evidence="16">
    <location>
        <begin position="29"/>
        <end position="95"/>
    </location>
</feature>
<dbReference type="InterPro" id="IPR004100">
    <property type="entry name" value="ATPase_F1/V1/A1_a/bsu_N"/>
</dbReference>
<evidence type="ECO:0000259" key="15">
    <source>
        <dbReference type="Pfam" id="PF00306"/>
    </source>
</evidence>
<keyword evidence="8 12" id="KW-0406">Ion transport</keyword>
<evidence type="ECO:0000256" key="7">
    <source>
        <dbReference type="ARBA" id="ARBA00022967"/>
    </source>
</evidence>
<evidence type="ECO:0000256" key="12">
    <source>
        <dbReference type="HAMAP-Rule" id="MF_01346"/>
    </source>
</evidence>
<feature type="compositionally biased region" description="Basic and acidic residues" evidence="13">
    <location>
        <begin position="527"/>
        <end position="546"/>
    </location>
</feature>
<dbReference type="InterPro" id="IPR027417">
    <property type="entry name" value="P-loop_NTPase"/>
</dbReference>
<dbReference type="InterPro" id="IPR000793">
    <property type="entry name" value="ATP_synth_asu_C"/>
</dbReference>
<dbReference type="NCBIfam" id="NF009884">
    <property type="entry name" value="PRK13343.1"/>
    <property type="match status" value="1"/>
</dbReference>
<evidence type="ECO:0000256" key="8">
    <source>
        <dbReference type="ARBA" id="ARBA00023065"/>
    </source>
</evidence>
<evidence type="ECO:0000256" key="6">
    <source>
        <dbReference type="ARBA" id="ARBA00022840"/>
    </source>
</evidence>
<dbReference type="InterPro" id="IPR038376">
    <property type="entry name" value="ATP_synth_asu_C_sf"/>
</dbReference>
<dbReference type="FunFam" id="3.40.50.300:FF:000002">
    <property type="entry name" value="ATP synthase subunit alpha"/>
    <property type="match status" value="1"/>
</dbReference>
<dbReference type="InterPro" id="IPR036121">
    <property type="entry name" value="ATPase_F1/V1/A1_a/bsu_N_sf"/>
</dbReference>
<keyword evidence="5 12" id="KW-0547">Nucleotide-binding</keyword>
<comment type="similarity">
    <text evidence="2 12">Belongs to the ATPase alpha/beta chains family.</text>
</comment>